<dbReference type="PANTHER" id="PTHR35716:SF1">
    <property type="entry name" value="OS05G0574700 PROTEIN"/>
    <property type="match status" value="1"/>
</dbReference>
<dbReference type="AlphaFoldDB" id="A0AAV8UH48"/>
<comment type="caution">
    <text evidence="1">The sequence shown here is derived from an EMBL/GenBank/DDBJ whole genome shotgun (WGS) entry which is preliminary data.</text>
</comment>
<keyword evidence="2" id="KW-1185">Reference proteome</keyword>
<dbReference type="EMBL" id="JAMWBK010000010">
    <property type="protein sequence ID" value="KAJ8901819.1"/>
    <property type="molecule type" value="Genomic_DNA"/>
</dbReference>
<reference evidence="1 2" key="1">
    <citation type="journal article" date="2023" name="Nat. Commun.">
        <title>Origin of minicircular mitochondrial genomes in red algae.</title>
        <authorList>
            <person name="Lee Y."/>
            <person name="Cho C.H."/>
            <person name="Lee Y.M."/>
            <person name="Park S.I."/>
            <person name="Yang J.H."/>
            <person name="West J.A."/>
            <person name="Bhattacharya D."/>
            <person name="Yoon H.S."/>
        </authorList>
    </citation>
    <scope>NUCLEOTIDE SEQUENCE [LARGE SCALE GENOMIC DNA]</scope>
    <source>
        <strain evidence="1 2">CCMP1338</strain>
        <tissue evidence="1">Whole cell</tissue>
    </source>
</reference>
<dbReference type="PANTHER" id="PTHR35716">
    <property type="entry name" value="OS05G0574700 PROTEIN-RELATED"/>
    <property type="match status" value="1"/>
</dbReference>
<accession>A0AAV8UH48</accession>
<protein>
    <submittedName>
        <fullName evidence="1">Uncharacterized protein</fullName>
    </submittedName>
</protein>
<dbReference type="Proteomes" id="UP001157974">
    <property type="component" value="Unassembled WGS sequence"/>
</dbReference>
<gene>
    <name evidence="1" type="ORF">NDN08_004024</name>
</gene>
<organism evidence="1 2">
    <name type="scientific">Rhodosorus marinus</name>
    <dbReference type="NCBI Taxonomy" id="101924"/>
    <lineage>
        <taxon>Eukaryota</taxon>
        <taxon>Rhodophyta</taxon>
        <taxon>Stylonematophyceae</taxon>
        <taxon>Stylonematales</taxon>
        <taxon>Stylonemataceae</taxon>
        <taxon>Rhodosorus</taxon>
    </lineage>
</organism>
<proteinExistence type="predicted"/>
<name>A0AAV8UH48_9RHOD</name>
<evidence type="ECO:0000313" key="2">
    <source>
        <dbReference type="Proteomes" id="UP001157974"/>
    </source>
</evidence>
<sequence length="216" mass="25158">MVSAEDRRVHPVSFVTNGPVLREGKTMQQWIKAPVSERCRTVWRKAISSRVSLRADEEEVSHPMEINLRWRDRVAVFAQICPEKTLDSLLEALQKNVKFGPRKDEGLEALYTFANFSVWQVNGHFFGRRMDLGQFESFRRVMITKPYEIVVNHDHREVLSALRLAANTYHSRITFVNDDSFGSKPMTFHFTMTKTRLGQYDTWMVDSMLPDEDSLN</sequence>
<evidence type="ECO:0000313" key="1">
    <source>
        <dbReference type="EMBL" id="KAJ8901819.1"/>
    </source>
</evidence>